<evidence type="ECO:0000313" key="2">
    <source>
        <dbReference type="Proteomes" id="UP000324222"/>
    </source>
</evidence>
<reference evidence="1 2" key="1">
    <citation type="submission" date="2019-05" db="EMBL/GenBank/DDBJ databases">
        <title>Another draft genome of Portunus trituberculatus and its Hox gene families provides insights of decapod evolution.</title>
        <authorList>
            <person name="Jeong J.-H."/>
            <person name="Song I."/>
            <person name="Kim S."/>
            <person name="Choi T."/>
            <person name="Kim D."/>
            <person name="Ryu S."/>
            <person name="Kim W."/>
        </authorList>
    </citation>
    <scope>NUCLEOTIDE SEQUENCE [LARGE SCALE GENOMIC DNA]</scope>
    <source>
        <tissue evidence="1">Muscle</tissue>
    </source>
</reference>
<keyword evidence="2" id="KW-1185">Reference proteome</keyword>
<gene>
    <name evidence="1" type="ORF">E2C01_031637</name>
</gene>
<organism evidence="1 2">
    <name type="scientific">Portunus trituberculatus</name>
    <name type="common">Swimming crab</name>
    <name type="synonym">Neptunus trituberculatus</name>
    <dbReference type="NCBI Taxonomy" id="210409"/>
    <lineage>
        <taxon>Eukaryota</taxon>
        <taxon>Metazoa</taxon>
        <taxon>Ecdysozoa</taxon>
        <taxon>Arthropoda</taxon>
        <taxon>Crustacea</taxon>
        <taxon>Multicrustacea</taxon>
        <taxon>Malacostraca</taxon>
        <taxon>Eumalacostraca</taxon>
        <taxon>Eucarida</taxon>
        <taxon>Decapoda</taxon>
        <taxon>Pleocyemata</taxon>
        <taxon>Brachyura</taxon>
        <taxon>Eubrachyura</taxon>
        <taxon>Portunoidea</taxon>
        <taxon>Portunidae</taxon>
        <taxon>Portuninae</taxon>
        <taxon>Portunus</taxon>
    </lineage>
</organism>
<dbReference type="EMBL" id="VSRR010003987">
    <property type="protein sequence ID" value="MPC38133.1"/>
    <property type="molecule type" value="Genomic_DNA"/>
</dbReference>
<name>A0A5B7EZ43_PORTR</name>
<dbReference type="Proteomes" id="UP000324222">
    <property type="component" value="Unassembled WGS sequence"/>
</dbReference>
<protein>
    <submittedName>
        <fullName evidence="1">Uncharacterized protein</fullName>
    </submittedName>
</protein>
<comment type="caution">
    <text evidence="1">The sequence shown here is derived from an EMBL/GenBank/DDBJ whole genome shotgun (WGS) entry which is preliminary data.</text>
</comment>
<proteinExistence type="predicted"/>
<accession>A0A5B7EZ43</accession>
<dbReference type="AlphaFoldDB" id="A0A5B7EZ43"/>
<sequence>MTQKLKIRNVSEGHSWVRDGGTLWTLMCLKTTTPPTANIEASGRHRLHVVSGISYTLRAVCPAVKATSGMPPLRRHISSVAFCLPGTCAILSRASTVGAADKKIVRLCKLNTTHTRGT</sequence>
<evidence type="ECO:0000313" key="1">
    <source>
        <dbReference type="EMBL" id="MPC38133.1"/>
    </source>
</evidence>